<evidence type="ECO:0000313" key="2">
    <source>
        <dbReference type="Proteomes" id="UP000004386"/>
    </source>
</evidence>
<gene>
    <name evidence="1" type="ORF">OINT_2001099</name>
</gene>
<dbReference type="Proteomes" id="UP000004386">
    <property type="component" value="Unassembled WGS sequence"/>
</dbReference>
<dbReference type="GeneID" id="57304191"/>
<reference evidence="1 2" key="1">
    <citation type="submission" date="2009-05" db="EMBL/GenBank/DDBJ databases">
        <authorList>
            <person name="Setubal J.C."/>
            <person name="Boyle S."/>
            <person name="Crasta O.R."/>
            <person name="Gillespie J.J."/>
            <person name="Kenyon R.W."/>
            <person name="Lu J."/>
            <person name="Mane S."/>
            <person name="Nagrani S."/>
            <person name="Shallom J.M."/>
            <person name="Shallom S."/>
            <person name="Shukla M."/>
            <person name="Snyder E.E."/>
            <person name="Sobral B.W."/>
            <person name="Wattam A.R."/>
            <person name="Will R."/>
            <person name="Williams K."/>
            <person name="Yoo H."/>
            <person name="Munk C."/>
            <person name="Tapia R."/>
            <person name="Green L."/>
            <person name="Rogers Y."/>
            <person name="Detter J.C."/>
            <person name="Bruce D."/>
            <person name="Brettin T.S."/>
            <person name="Tsolis R."/>
        </authorList>
    </citation>
    <scope>NUCLEOTIDE SEQUENCE [LARGE SCALE GENOMIC DNA]</scope>
    <source>
        <strain evidence="1 2">LMG 3301</strain>
    </source>
</reference>
<protein>
    <submittedName>
        <fullName evidence="1">p085</fullName>
    </submittedName>
</protein>
<dbReference type="AlphaFoldDB" id="C4WNF3"/>
<accession>C4WNF3</accession>
<dbReference type="RefSeq" id="WP_006469247.1">
    <property type="nucleotide sequence ID" value="NZ_ACQA01000002.1"/>
</dbReference>
<dbReference type="InterPro" id="IPR011604">
    <property type="entry name" value="PDDEXK-like_dom_sf"/>
</dbReference>
<comment type="caution">
    <text evidence="1">The sequence shown here is derived from an EMBL/GenBank/DDBJ whole genome shotgun (WGS) entry which is preliminary data.</text>
</comment>
<proteinExistence type="predicted"/>
<dbReference type="HOGENOM" id="CLU_884785_0_0_5"/>
<dbReference type="Gene3D" id="3.90.320.10">
    <property type="match status" value="1"/>
</dbReference>
<evidence type="ECO:0000313" key="1">
    <source>
        <dbReference type="EMBL" id="EEQ93908.1"/>
    </source>
</evidence>
<name>C4WNF3_9HYPH</name>
<dbReference type="EMBL" id="ACQA01000002">
    <property type="protein sequence ID" value="EEQ93908.1"/>
    <property type="molecule type" value="Genomic_DNA"/>
</dbReference>
<organism evidence="1 2">
    <name type="scientific">Brucella intermedia LMG 3301</name>
    <dbReference type="NCBI Taxonomy" id="641118"/>
    <lineage>
        <taxon>Bacteria</taxon>
        <taxon>Pseudomonadati</taxon>
        <taxon>Pseudomonadota</taxon>
        <taxon>Alphaproteobacteria</taxon>
        <taxon>Hyphomicrobiales</taxon>
        <taxon>Brucellaceae</taxon>
        <taxon>Brucella/Ochrobactrum group</taxon>
        <taxon>Brucella</taxon>
    </lineage>
</organism>
<sequence length="317" mass="35569">MAPLPKAESSTVRAIYAAYEAQAKSWDSWGISVGEAGTECDRALWYGFRWVSAHEVHSGRQLRLFATGNIEEDRLVADLERIGVDVYGQQDKIRLVSGFVRGKCDGKAMGVPEAPKTEHLLEFKSSNEKGIKELQKHSCQKAKPLHYAQCQLGMQAFGLTRCLYLASCKNTDTLYAERIEYDVEFCLRLLARCERIVFADEPPSRISEDPEFFGCMFCKHRGVCHEGVQPRVNCRTCLHVQPEHGGDCHMSCARWNKPLSIDEQRDGCPAHLYLPGLINGEQIDADEVAETVTYRLATGEIWVDGANDNKPNNKQVA</sequence>